<keyword evidence="4" id="KW-1133">Transmembrane helix</keyword>
<dbReference type="OrthoDB" id="2802411at2759"/>
<dbReference type="GO" id="GO:0016020">
    <property type="term" value="C:membrane"/>
    <property type="evidence" value="ECO:0007669"/>
    <property type="project" value="UniProtKB-SubCell"/>
</dbReference>
<evidence type="ECO:0000256" key="4">
    <source>
        <dbReference type="ARBA" id="ARBA00022989"/>
    </source>
</evidence>
<evidence type="ECO:0000256" key="2">
    <source>
        <dbReference type="ARBA" id="ARBA00009530"/>
    </source>
</evidence>
<dbReference type="InterPro" id="IPR000612">
    <property type="entry name" value="PMP3"/>
</dbReference>
<dbReference type="AlphaFoldDB" id="A0A1A5ZTY2"/>
<evidence type="ECO:0000256" key="3">
    <source>
        <dbReference type="ARBA" id="ARBA00022692"/>
    </source>
</evidence>
<dbReference type="EMBL" id="KI894038">
    <property type="protein sequence ID" value="OBR81245.1"/>
    <property type="molecule type" value="Genomic_DNA"/>
</dbReference>
<gene>
    <name evidence="6" type="ORF">I303_08630</name>
</gene>
<proteinExistence type="inferred from homology"/>
<keyword evidence="3" id="KW-0812">Transmembrane</keyword>
<organism evidence="6">
    <name type="scientific">Kwoniella dejecticola CBS 10117</name>
    <dbReference type="NCBI Taxonomy" id="1296121"/>
    <lineage>
        <taxon>Eukaryota</taxon>
        <taxon>Fungi</taxon>
        <taxon>Dikarya</taxon>
        <taxon>Basidiomycota</taxon>
        <taxon>Agaricomycotina</taxon>
        <taxon>Tremellomycetes</taxon>
        <taxon>Tremellales</taxon>
        <taxon>Cryptococcaceae</taxon>
        <taxon>Kwoniella</taxon>
    </lineage>
</organism>
<evidence type="ECO:0000256" key="5">
    <source>
        <dbReference type="ARBA" id="ARBA00023136"/>
    </source>
</evidence>
<comment type="subcellular location">
    <subcellularLocation>
        <location evidence="1">Membrane</location>
    </subcellularLocation>
</comment>
<sequence length="113" mass="12848">MSTPRIRMSGEETAICLFLAFFLPPASVGFADRAFTGAVCLNILLCFLGWIPDLRGERRLVPIYLSPVTILRAKFKVRVKVNPIQVRPDTRYASPCDLTVSFIRHRYSRTESE</sequence>
<protein>
    <submittedName>
        <fullName evidence="6">Uncharacterized protein</fullName>
    </submittedName>
</protein>
<dbReference type="Pfam" id="PF01679">
    <property type="entry name" value="Pmp3"/>
    <property type="match status" value="1"/>
</dbReference>
<keyword evidence="5" id="KW-0472">Membrane</keyword>
<name>A0A1A5ZTY2_9TREE</name>
<reference evidence="6" key="1">
    <citation type="submission" date="2013-07" db="EMBL/GenBank/DDBJ databases">
        <title>The Genome Sequence of Cryptococcus dejecticola CBS10117.</title>
        <authorList>
            <consortium name="The Broad Institute Genome Sequencing Platform"/>
            <person name="Cuomo C."/>
            <person name="Litvintseva A."/>
            <person name="Chen Y."/>
            <person name="Heitman J."/>
            <person name="Sun S."/>
            <person name="Springer D."/>
            <person name="Dromer F."/>
            <person name="Young S.K."/>
            <person name="Zeng Q."/>
            <person name="Gargeya S."/>
            <person name="Fitzgerald M."/>
            <person name="Abouelleil A."/>
            <person name="Alvarado L."/>
            <person name="Berlin A.M."/>
            <person name="Chapman S.B."/>
            <person name="Dewar J."/>
            <person name="Goldberg J."/>
            <person name="Griggs A."/>
            <person name="Gujja S."/>
            <person name="Hansen M."/>
            <person name="Howarth C."/>
            <person name="Imamovic A."/>
            <person name="Larimer J."/>
            <person name="McCowan C."/>
            <person name="Murphy C."/>
            <person name="Pearson M."/>
            <person name="Priest M."/>
            <person name="Roberts A."/>
            <person name="Saif S."/>
            <person name="Shea T."/>
            <person name="Sykes S."/>
            <person name="Wortman J."/>
            <person name="Nusbaum C."/>
            <person name="Birren B."/>
        </authorList>
    </citation>
    <scope>NUCLEOTIDE SEQUENCE [LARGE SCALE GENOMIC DNA]</scope>
    <source>
        <strain evidence="6">CBS 10117</strain>
    </source>
</reference>
<dbReference type="VEuPathDB" id="FungiDB:I303_08630"/>
<evidence type="ECO:0000313" key="6">
    <source>
        <dbReference type="EMBL" id="OBR81245.1"/>
    </source>
</evidence>
<accession>A0A1A5ZTY2</accession>
<comment type="similarity">
    <text evidence="2">Belongs to the UPF0057 (PMP3) family.</text>
</comment>
<evidence type="ECO:0000256" key="1">
    <source>
        <dbReference type="ARBA" id="ARBA00004370"/>
    </source>
</evidence>